<dbReference type="PANTHER" id="PTHR47234:SF2">
    <property type="entry name" value="TONB-DEPENDENT RECEPTOR"/>
    <property type="match status" value="1"/>
</dbReference>
<keyword evidence="2 9" id="KW-0813">Transport</keyword>
<feature type="short sequence motif" description="TonB C-terminal box" evidence="10">
    <location>
        <begin position="907"/>
        <end position="924"/>
    </location>
</feature>
<organism evidence="16 17">
    <name type="scientific">Shewanella baltica (strain OS195)</name>
    <dbReference type="NCBI Taxonomy" id="399599"/>
    <lineage>
        <taxon>Bacteria</taxon>
        <taxon>Pseudomonadati</taxon>
        <taxon>Pseudomonadota</taxon>
        <taxon>Gammaproteobacteria</taxon>
        <taxon>Alteromonadales</taxon>
        <taxon>Shewanellaceae</taxon>
        <taxon>Shewanella</taxon>
    </lineage>
</organism>
<comment type="subcellular location">
    <subcellularLocation>
        <location evidence="1 9">Cell outer membrane</location>
        <topology evidence="1 9">Multi-pass membrane protein</topology>
    </subcellularLocation>
</comment>
<evidence type="ECO:0000256" key="4">
    <source>
        <dbReference type="ARBA" id="ARBA00022692"/>
    </source>
</evidence>
<dbReference type="SUPFAM" id="SSF56935">
    <property type="entry name" value="Porins"/>
    <property type="match status" value="1"/>
</dbReference>
<keyword evidence="5 13" id="KW-0732">Signal</keyword>
<dbReference type="InterPro" id="IPR037066">
    <property type="entry name" value="Plug_dom_sf"/>
</dbReference>
<dbReference type="RefSeq" id="WP_006085404.1">
    <property type="nucleotide sequence ID" value="NC_009997.1"/>
</dbReference>
<dbReference type="GO" id="GO:0009279">
    <property type="term" value="C:cell outer membrane"/>
    <property type="evidence" value="ECO:0007669"/>
    <property type="project" value="UniProtKB-SubCell"/>
</dbReference>
<evidence type="ECO:0000259" key="15">
    <source>
        <dbReference type="Pfam" id="PF07715"/>
    </source>
</evidence>
<proteinExistence type="inferred from homology"/>
<sequence length="924" mass="100067" precursor="true">MRANSTLAKAVRFALIGGATTAALSTSAVFAAEDGAKVERIAVTGSRIQRTNLETSTPITMFSAADIEKTGFSTVSEFLRTNAASGGFNESSTLSQAAGASSIGVKGFGSDYTLILLNGRRIAKNTAGGIFTDVNQVPMAAVERIDILNDGASAIYGSDAVAGVINIITKKEFDGVALSAKYGGATNKWDGNELSASIVTGTSNEKTSILFSAEHFARDVIQASDREFGRTALIEGHEGGDGRSTWGIPGFTSISSAKGFTNAATDEGSKPWSNCPAGDVLSSGRCAYDFAHLYQLQPESERQSIFTTINHEMNDDLTFNGQFRYTRAYTKTSNAPAPGQVDVSNSPFLADFLRNDRYKDDQAKAEEIIRLVEAGEANVSVGRRYLDFGNREKDNTNETFEAVGGANYNIDDNWGLNFDIGFSRLTNRQIGSSGQLLSEEVANAFNDPKSKLNPFVINDCSSKDLSDTCRDLQVAIHRTGEYTVSFSSLVLSGLLPGIELPGGEIGLATGLDMREEKYTDRSDPATVGGQVIGGAGSNGGGQFSNLAGFIELSLPVLDNLEVSLAARQDKADWELADASDTTYSAKLSYRPIDDLLLRASYGTGFKAPNLSDLFLAESSGVTRAIDTKLCNAAGNVQNHPDCQRQELNSKSGGNPDLTPEKSKSYNLGAVYQFTDNLSLSVDFWSLKIDDVVGSLAIQEILDEEAKGNLTNLVVRNSEGRLTDSNRDGYVQTNKQNLTEQSATGLNYDLQYSSEFSFGTLKSSLQAEQFLSYKTQSSAVQPLCDDIADNSMRDYRINGSISLEQNDFVTSLNMRYLPGYEMYDKRNTGNKSCQLVGYYDVGKATDVDANGDLVNPGRSQHVAAYVQFDLTTAYYFADDNKVTLGVRNLLDRQPSFSAPNNWPFYDQGVYDNIGRFVYLQYDVKF</sequence>
<feature type="domain" description="TonB-dependent receptor plug" evidence="15">
    <location>
        <begin position="53"/>
        <end position="164"/>
    </location>
</feature>
<protein>
    <submittedName>
        <fullName evidence="16">TonB-dependent receptor</fullName>
    </submittedName>
</protein>
<dbReference type="InterPro" id="IPR010917">
    <property type="entry name" value="TonB_rcpt_CS"/>
</dbReference>
<evidence type="ECO:0000256" key="10">
    <source>
        <dbReference type="PROSITE-ProRule" id="PRU10144"/>
    </source>
</evidence>
<dbReference type="PROSITE" id="PS01156">
    <property type="entry name" value="TONB_DEPENDENT_REC_2"/>
    <property type="match status" value="1"/>
</dbReference>
<feature type="chain" id="PRO_5002737255" evidence="13">
    <location>
        <begin position="32"/>
        <end position="924"/>
    </location>
</feature>
<evidence type="ECO:0000256" key="1">
    <source>
        <dbReference type="ARBA" id="ARBA00004571"/>
    </source>
</evidence>
<comment type="similarity">
    <text evidence="9 11">Belongs to the TonB-dependent receptor family.</text>
</comment>
<name>A9L600_SHEB9</name>
<feature type="signal peptide" evidence="13">
    <location>
        <begin position="1"/>
        <end position="31"/>
    </location>
</feature>
<evidence type="ECO:0000259" key="14">
    <source>
        <dbReference type="Pfam" id="PF00593"/>
    </source>
</evidence>
<evidence type="ECO:0000256" key="5">
    <source>
        <dbReference type="ARBA" id="ARBA00022729"/>
    </source>
</evidence>
<keyword evidence="3 9" id="KW-1134">Transmembrane beta strand</keyword>
<evidence type="ECO:0000313" key="16">
    <source>
        <dbReference type="EMBL" id="ABX49934.1"/>
    </source>
</evidence>
<evidence type="ECO:0000256" key="9">
    <source>
        <dbReference type="PROSITE-ProRule" id="PRU01360"/>
    </source>
</evidence>
<dbReference type="Pfam" id="PF07715">
    <property type="entry name" value="Plug"/>
    <property type="match status" value="1"/>
</dbReference>
<reference evidence="16 17" key="1">
    <citation type="submission" date="2007-11" db="EMBL/GenBank/DDBJ databases">
        <title>Complete sequence of chromosome of Shewanella baltica OS195.</title>
        <authorList>
            <consortium name="US DOE Joint Genome Institute"/>
            <person name="Copeland A."/>
            <person name="Lucas S."/>
            <person name="Lapidus A."/>
            <person name="Barry K."/>
            <person name="Glavina del Rio T."/>
            <person name="Dalin E."/>
            <person name="Tice H."/>
            <person name="Pitluck S."/>
            <person name="Chain P."/>
            <person name="Malfatti S."/>
            <person name="Shin M."/>
            <person name="Vergez L."/>
            <person name="Schmutz J."/>
            <person name="Larimer F."/>
            <person name="Land M."/>
            <person name="Hauser L."/>
            <person name="Kyrpides N."/>
            <person name="Kim E."/>
            <person name="Brettar I."/>
            <person name="Rodrigues J."/>
            <person name="Konstantinidis K."/>
            <person name="Klappenbach J."/>
            <person name="Hofle M."/>
            <person name="Tiedje J."/>
            <person name="Richardson P."/>
        </authorList>
    </citation>
    <scope>NUCLEOTIDE SEQUENCE [LARGE SCALE GENOMIC DNA]</scope>
    <source>
        <strain evidence="16 17">OS195</strain>
    </source>
</reference>
<dbReference type="InterPro" id="IPR000531">
    <property type="entry name" value="Beta-barrel_TonB"/>
</dbReference>
<dbReference type="HOGENOM" id="CLU_010745_0_1_6"/>
<dbReference type="InterPro" id="IPR036942">
    <property type="entry name" value="Beta-barrel_TonB_sf"/>
</dbReference>
<dbReference type="Proteomes" id="UP000000770">
    <property type="component" value="Chromosome"/>
</dbReference>
<evidence type="ECO:0000256" key="6">
    <source>
        <dbReference type="ARBA" id="ARBA00023077"/>
    </source>
</evidence>
<dbReference type="PANTHER" id="PTHR47234">
    <property type="match status" value="1"/>
</dbReference>
<keyword evidence="4 9" id="KW-0812">Transmembrane</keyword>
<dbReference type="GeneID" id="11774839"/>
<dbReference type="InterPro" id="IPR012910">
    <property type="entry name" value="Plug_dom"/>
</dbReference>
<evidence type="ECO:0000313" key="17">
    <source>
        <dbReference type="Proteomes" id="UP000000770"/>
    </source>
</evidence>
<evidence type="ECO:0000256" key="11">
    <source>
        <dbReference type="RuleBase" id="RU003357"/>
    </source>
</evidence>
<evidence type="ECO:0000256" key="13">
    <source>
        <dbReference type="SAM" id="SignalP"/>
    </source>
</evidence>
<evidence type="ECO:0000256" key="2">
    <source>
        <dbReference type="ARBA" id="ARBA00022448"/>
    </source>
</evidence>
<dbReference type="Gene3D" id="2.170.130.10">
    <property type="entry name" value="TonB-dependent receptor, plug domain"/>
    <property type="match status" value="1"/>
</dbReference>
<feature type="region of interest" description="Disordered" evidence="12">
    <location>
        <begin position="637"/>
        <end position="661"/>
    </location>
</feature>
<dbReference type="KEGG" id="sbn:Sbal195_2767"/>
<keyword evidence="8 9" id="KW-0998">Cell outer membrane</keyword>
<feature type="domain" description="TonB-dependent receptor-like beta-barrel" evidence="14">
    <location>
        <begin position="372"/>
        <end position="888"/>
    </location>
</feature>
<dbReference type="AlphaFoldDB" id="A9L600"/>
<accession>A9L600</accession>
<gene>
    <name evidence="16" type="ordered locus">Sbal195_2767</name>
</gene>
<evidence type="ECO:0000256" key="7">
    <source>
        <dbReference type="ARBA" id="ARBA00023136"/>
    </source>
</evidence>
<feature type="compositionally biased region" description="Polar residues" evidence="12">
    <location>
        <begin position="637"/>
        <end position="652"/>
    </location>
</feature>
<evidence type="ECO:0000256" key="8">
    <source>
        <dbReference type="ARBA" id="ARBA00023237"/>
    </source>
</evidence>
<dbReference type="Pfam" id="PF00593">
    <property type="entry name" value="TonB_dep_Rec_b-barrel"/>
    <property type="match status" value="1"/>
</dbReference>
<keyword evidence="16" id="KW-0675">Receptor</keyword>
<evidence type="ECO:0000256" key="3">
    <source>
        <dbReference type="ARBA" id="ARBA00022452"/>
    </source>
</evidence>
<dbReference type="InterPro" id="IPR039426">
    <property type="entry name" value="TonB-dep_rcpt-like"/>
</dbReference>
<keyword evidence="6 11" id="KW-0798">TonB box</keyword>
<keyword evidence="7 9" id="KW-0472">Membrane</keyword>
<evidence type="ECO:0000256" key="12">
    <source>
        <dbReference type="SAM" id="MobiDB-lite"/>
    </source>
</evidence>
<dbReference type="PROSITE" id="PS52016">
    <property type="entry name" value="TONB_DEPENDENT_REC_3"/>
    <property type="match status" value="1"/>
</dbReference>
<dbReference type="Gene3D" id="2.40.170.20">
    <property type="entry name" value="TonB-dependent receptor, beta-barrel domain"/>
    <property type="match status" value="1"/>
</dbReference>
<dbReference type="EMBL" id="CP000891">
    <property type="protein sequence ID" value="ABX49934.1"/>
    <property type="molecule type" value="Genomic_DNA"/>
</dbReference>